<evidence type="ECO:0000256" key="2">
    <source>
        <dbReference type="SAM" id="SignalP"/>
    </source>
</evidence>
<name>A0A0J8E4P9_BETVV</name>
<dbReference type="EMBL" id="KQ090267">
    <property type="protein sequence ID" value="KMS98110.1"/>
    <property type="molecule type" value="Genomic_DNA"/>
</dbReference>
<evidence type="ECO:0000313" key="4">
    <source>
        <dbReference type="Proteomes" id="UP000035740"/>
    </source>
</evidence>
<keyword evidence="2" id="KW-0732">Signal</keyword>
<protein>
    <submittedName>
        <fullName evidence="3">Uncharacterized protein</fullName>
    </submittedName>
</protein>
<proteinExistence type="predicted"/>
<dbReference type="Proteomes" id="UP000035740">
    <property type="component" value="Unassembled WGS sequence"/>
</dbReference>
<feature type="signal peptide" evidence="2">
    <location>
        <begin position="1"/>
        <end position="22"/>
    </location>
</feature>
<evidence type="ECO:0000256" key="1">
    <source>
        <dbReference type="SAM" id="MobiDB-lite"/>
    </source>
</evidence>
<accession>A0A0J8E4P9</accession>
<sequence length="103" mass="11519">MKLASTIHIVLLVFLLVLHGKAFEVLGNGRRGLLNLPSTNYYDIDKIKADLVNLASRRVRGRRPPRVPPPPLRSQSPHFFKPSPPPPPRCTGSHHTPPPPPHY</sequence>
<organism evidence="3 4">
    <name type="scientific">Beta vulgaris subsp. vulgaris</name>
    <name type="common">Beet</name>
    <dbReference type="NCBI Taxonomy" id="3555"/>
    <lineage>
        <taxon>Eukaryota</taxon>
        <taxon>Viridiplantae</taxon>
        <taxon>Streptophyta</taxon>
        <taxon>Embryophyta</taxon>
        <taxon>Tracheophyta</taxon>
        <taxon>Spermatophyta</taxon>
        <taxon>Magnoliopsida</taxon>
        <taxon>eudicotyledons</taxon>
        <taxon>Gunneridae</taxon>
        <taxon>Pentapetalae</taxon>
        <taxon>Caryophyllales</taxon>
        <taxon>Chenopodiaceae</taxon>
        <taxon>Betoideae</taxon>
        <taxon>Beta</taxon>
    </lineage>
</organism>
<feature type="region of interest" description="Disordered" evidence="1">
    <location>
        <begin position="58"/>
        <end position="103"/>
    </location>
</feature>
<dbReference type="AlphaFoldDB" id="A0A0J8E4P9"/>
<feature type="chain" id="PRO_5005296840" evidence="2">
    <location>
        <begin position="23"/>
        <end position="103"/>
    </location>
</feature>
<reference evidence="3 4" key="1">
    <citation type="journal article" date="2014" name="Nature">
        <title>The genome of the recently domesticated crop plant sugar beet (Beta vulgaris).</title>
        <authorList>
            <person name="Dohm J.C."/>
            <person name="Minoche A.E."/>
            <person name="Holtgrawe D."/>
            <person name="Capella-Gutierrez S."/>
            <person name="Zakrzewski F."/>
            <person name="Tafer H."/>
            <person name="Rupp O."/>
            <person name="Sorensen T.R."/>
            <person name="Stracke R."/>
            <person name="Reinhardt R."/>
            <person name="Goesmann A."/>
            <person name="Kraft T."/>
            <person name="Schulz B."/>
            <person name="Stadler P.F."/>
            <person name="Schmidt T."/>
            <person name="Gabaldon T."/>
            <person name="Lehrach H."/>
            <person name="Weisshaar B."/>
            <person name="Himmelbauer H."/>
        </authorList>
    </citation>
    <scope>NUCLEOTIDE SEQUENCE [LARGE SCALE GENOMIC DNA]</scope>
    <source>
        <tissue evidence="3">Taproot</tissue>
    </source>
</reference>
<keyword evidence="4" id="KW-1185">Reference proteome</keyword>
<gene>
    <name evidence="3" type="ORF">BVRB_4g095560</name>
</gene>
<dbReference type="Gramene" id="KMS98110">
    <property type="protein sequence ID" value="KMS98110"/>
    <property type="gene ID" value="BVRB_4g095560"/>
</dbReference>
<evidence type="ECO:0000313" key="3">
    <source>
        <dbReference type="EMBL" id="KMS98110.1"/>
    </source>
</evidence>